<keyword evidence="1" id="KW-1133">Transmembrane helix</keyword>
<dbReference type="OrthoDB" id="2128161at2759"/>
<evidence type="ECO:0000313" key="3">
    <source>
        <dbReference type="EMBL" id="ORX83764.1"/>
    </source>
</evidence>
<dbReference type="SUPFAM" id="SSF54001">
    <property type="entry name" value="Cysteine proteinases"/>
    <property type="match status" value="1"/>
</dbReference>
<dbReference type="Gene3D" id="3.10.620.30">
    <property type="match status" value="1"/>
</dbReference>
<feature type="signal peptide" evidence="2">
    <location>
        <begin position="1"/>
        <end position="24"/>
    </location>
</feature>
<accession>A0A1Y1XEG0</accession>
<keyword evidence="1" id="KW-0472">Membrane</keyword>
<sequence length="2403" mass="270106">MFRSIFRFLLFYSLLCTFLKKTCSKKYLLENSINKRANIIEETNLIEDIIEEDKTVETIFDNDTSNKIEVIEETNLIEDIIDEDKTGEISFDNDTSNKIEVIEETNLIEDIIEEDKTVEISFDSDISNKIEEVEELSDNAFVSSDSDIIPNFTNFYDQLNNIEKKFYDAILGSSTKNPPEFEVEVTFDYNGQNINANDYQSNQADFERNIDDYQERSFTAIIYDHPELWWIGAINSGYSYYLNNNQKTVRFNLIGNKSFTSSEIANLNLKIEAMKIDITNKISQLGLTTDYAKLKYIHDYLITKLVYVLDESRAHIRNVYGALVENKCVCEGYAEAFQYIAQQYNIDCIIARSINHEWNFVKLNSKWYVVDVTWDDPGNINGSNTPSGSNINLDTDYFLVGTNHDYYGEKYYEDESHILIYSAYDDTNHLVKYPSIETNDYTPNSTEKNEADKIDFNTWYTSTLLAIPNCLINRYNSIICPTISNYFCINGDNELYKSGGSTCKKTYTYSSNKNIVFLKDSNGYTEYTSGDTTDTSLFIIYDCKNNSNSGCTILTNDYYHDTINQHIFYLDTTNYQYKQLKGTIYNDSESGKDYICDSNGICSINNNDGYYLAGTVTSGKYNKLIQCVTTTSGRNTITNCSTEKVPTVDGYYINGAEAGKSLIYCSNTSGGSPSCYLSVSSSNIKTSGYAYLDAGNDNSINTSYGGYITCTSMKCIPQSKPSNTNEILYFIDGGINTDQNIIQCDQTKCNTFIGTYTNGYALPDGTKDGSVLLGNGNKFIQTDSNATSRINKYFIDAMDPKKIIICGYNTESKKIVCSSDNSGATASNKTYFIDAGISGNLIECNTSICTSIIPNIGFYISHNENNPLIKCTEVSKKIQCETVSKSKIKEGFYLNGSSTTNNKNYSEIISCSSNSSNCLIITTKIKGYYIYGSSSSSSSLIFCDGSSYTLLQESYIGFYLDGSSSTDNINYTQIIKCNESCITVKTKNIGYYLDGSSATSNISLSKRKGNRNELLENINSKEKRASTVTTYSKLIVCDGTKYILYNNIIHIGYYLDGSSTSDNTKYKNVISCTSSSTCSSITTTPLIKGYYLEGNSTTDNVKYNKLISYNGSYYTLLSSINIGYYLNGNSSTDNIYYNQLIYCESNTNCSNIENNNIKEGFYFEGSKATGSISSTQLINCSNDDLKTLACKMHNNIRSKTFYEPYDGYYINGMNDSFDNPLIRCSSNTCIKLNRNAINQGYYVEGSTSTINKSLYAKLISCNSSNCSILSSPDNGYYANAESTSLTKAIIFCTNNECEIQTPSTNPSYYVGVGNNIDGLIECTEPNGGATTCIYKEAFNSQGYFLNSGYNNNNKEQIILCSTSAGCQTLKADLGYYVNSGDPINNPIIKCEVKDKECVTVKYSPCPISSNSIAGDYCYEDSVLKFFASDHSEPVSANGLNDYYVYSTLLAGKFPGIKKDMTTVIKINQYYINRYEQVGIIMIDENTGRLVDSLTPGQTEESVTIYDCSDANKSCIEKKKCIPNTYMFDSENQKAIFCNNGNMEYAHFTGYVVNDSLVSGSGNNNHPYLINCINNGEICTSVKSNSSSYYENMGYDRDVKNLIQCNTYTCITIAADIGYYLANNGENVIRCTSSTALCINININSDVRYLNNGFNKSKYGIIECFKKDGCSLIPGKKGYYLISSSSTYLIKCTDKANCQEFVPLEGYYDNADSEDNSTVIYCSPVNGVITCSLKKMSTGFYLTDKPNTIFRCKFGSECQTFTPKNGFFRGAVKKAYGYSKRSDMTSSYNMEELNGIISKRETIETYGIIKCSSSKCYELSIDELAAIPICEFHNNKCYITTEYSRRPSATITLTSGNICTNSDRSIFYFATDTIVVKPTVIGGVTSTYSSTTTTTNCLEASDDYKGLYFTVGSGIYLLEESSVIPVNDIGYYFINTVKNTLVSGKNIDEYNDENVKIYKCNGIACSIEDKPIVTTYYADVNKIIIKYDIYSNSYSFIYSTNIMCTYSNNQCTPNADLINQKFCITYMGELVLASSEIKSKETGECYKANTITSNIYGYSDKLYIMNLYSAQLIDQTGYHIINLSTNSTISNNMNQDKKIRNNGHIIYGCLLSTCNAYEPKNYIYYYDTEAKALITYQNDLWKIPNMNYGYAYISVDPSNTYIYSFLRNQNNEIEVNTTKRYGNFYTIDEKMYHCEEGMETCNEIEETGYYFTRSGEIYYCIYDLGGEDDTECIKKDCISGQYYYIEGNFYLCGYNSVMSLVVSKYCPYYDNVIINFPLIYYEQFPYLIKQVMRNIEVNNNSTAIITRRGNNHLDCVSGIFTHCAYNVEQTSSSFDLICLNNYVIFDQITNDVKICSIDHLNYVECVEDEENPNKCNISSKANLIVSPSILSLIVIVIFSFINLL</sequence>
<comment type="caution">
    <text evidence="3">The sequence shown here is derived from an EMBL/GenBank/DDBJ whole genome shotgun (WGS) entry which is preliminary data.</text>
</comment>
<organism evidence="3 4">
    <name type="scientific">Anaeromyces robustus</name>
    <dbReference type="NCBI Taxonomy" id="1754192"/>
    <lineage>
        <taxon>Eukaryota</taxon>
        <taxon>Fungi</taxon>
        <taxon>Fungi incertae sedis</taxon>
        <taxon>Chytridiomycota</taxon>
        <taxon>Chytridiomycota incertae sedis</taxon>
        <taxon>Neocallimastigomycetes</taxon>
        <taxon>Neocallimastigales</taxon>
        <taxon>Neocallimastigaceae</taxon>
        <taxon>Anaeromyces</taxon>
    </lineage>
</organism>
<reference evidence="3 4" key="1">
    <citation type="submission" date="2016-08" db="EMBL/GenBank/DDBJ databases">
        <title>A Parts List for Fungal Cellulosomes Revealed by Comparative Genomics.</title>
        <authorList>
            <consortium name="DOE Joint Genome Institute"/>
            <person name="Haitjema C.H."/>
            <person name="Gilmore S.P."/>
            <person name="Henske J.K."/>
            <person name="Solomon K.V."/>
            <person name="De Groot R."/>
            <person name="Kuo A."/>
            <person name="Mondo S.J."/>
            <person name="Salamov A.A."/>
            <person name="Labutti K."/>
            <person name="Zhao Z."/>
            <person name="Chiniquy J."/>
            <person name="Barry K."/>
            <person name="Brewer H.M."/>
            <person name="Purvine S.O."/>
            <person name="Wright A.T."/>
            <person name="Boxma B."/>
            <person name="Van Alen T."/>
            <person name="Hackstein J.H."/>
            <person name="Baker S.E."/>
            <person name="Grigoriev I.V."/>
            <person name="O'Malley M.A."/>
        </authorList>
    </citation>
    <scope>NUCLEOTIDE SEQUENCE [LARGE SCALE GENOMIC DNA]</scope>
    <source>
        <strain evidence="3 4">S4</strain>
    </source>
</reference>
<feature type="chain" id="PRO_5012417772" evidence="2">
    <location>
        <begin position="25"/>
        <end position="2403"/>
    </location>
</feature>
<protein>
    <submittedName>
        <fullName evidence="3">Scaffoldin</fullName>
    </submittedName>
</protein>
<dbReference type="InterPro" id="IPR038765">
    <property type="entry name" value="Papain-like_cys_pep_sf"/>
</dbReference>
<dbReference type="EMBL" id="MCFG01000065">
    <property type="protein sequence ID" value="ORX83764.1"/>
    <property type="molecule type" value="Genomic_DNA"/>
</dbReference>
<evidence type="ECO:0000256" key="2">
    <source>
        <dbReference type="SAM" id="SignalP"/>
    </source>
</evidence>
<feature type="transmembrane region" description="Helical" evidence="1">
    <location>
        <begin position="2382"/>
        <end position="2402"/>
    </location>
</feature>
<keyword evidence="4" id="KW-1185">Reference proteome</keyword>
<name>A0A1Y1XEG0_9FUNG</name>
<dbReference type="STRING" id="1754192.A0A1Y1XEG0"/>
<dbReference type="Proteomes" id="UP000193944">
    <property type="component" value="Unassembled WGS sequence"/>
</dbReference>
<reference evidence="3 4" key="2">
    <citation type="submission" date="2016-08" db="EMBL/GenBank/DDBJ databases">
        <title>Pervasive Adenine N6-methylation of Active Genes in Fungi.</title>
        <authorList>
            <consortium name="DOE Joint Genome Institute"/>
            <person name="Mondo S.J."/>
            <person name="Dannebaum R.O."/>
            <person name="Kuo R.C."/>
            <person name="Labutti K."/>
            <person name="Haridas S."/>
            <person name="Kuo A."/>
            <person name="Salamov A."/>
            <person name="Ahrendt S.R."/>
            <person name="Lipzen A."/>
            <person name="Sullivan W."/>
            <person name="Andreopoulos W.B."/>
            <person name="Clum A."/>
            <person name="Lindquist E."/>
            <person name="Daum C."/>
            <person name="Ramamoorthy G.K."/>
            <person name="Gryganskyi A."/>
            <person name="Culley D."/>
            <person name="Magnuson J.K."/>
            <person name="James T.Y."/>
            <person name="O'Malley M.A."/>
            <person name="Stajich J.E."/>
            <person name="Spatafora J.W."/>
            <person name="Visel A."/>
            <person name="Grigoriev I.V."/>
        </authorList>
    </citation>
    <scope>NUCLEOTIDE SEQUENCE [LARGE SCALE GENOMIC DNA]</scope>
    <source>
        <strain evidence="3 4">S4</strain>
    </source>
</reference>
<gene>
    <name evidence="3" type="ORF">BCR32DRAFT_266724</name>
</gene>
<evidence type="ECO:0000256" key="1">
    <source>
        <dbReference type="SAM" id="Phobius"/>
    </source>
</evidence>
<keyword evidence="2" id="KW-0732">Signal</keyword>
<keyword evidence="1" id="KW-0812">Transmembrane</keyword>
<proteinExistence type="predicted"/>
<evidence type="ECO:0000313" key="4">
    <source>
        <dbReference type="Proteomes" id="UP000193944"/>
    </source>
</evidence>